<feature type="domain" description="HTH tetR-type" evidence="5">
    <location>
        <begin position="22"/>
        <end position="82"/>
    </location>
</feature>
<evidence type="ECO:0000313" key="6">
    <source>
        <dbReference type="EMBL" id="AYN20224.1"/>
    </source>
</evidence>
<dbReference type="Pfam" id="PF00440">
    <property type="entry name" value="TetR_N"/>
    <property type="match status" value="1"/>
</dbReference>
<dbReference type="SUPFAM" id="SSF46689">
    <property type="entry name" value="Homeodomain-like"/>
    <property type="match status" value="1"/>
</dbReference>
<dbReference type="PRINTS" id="PR00455">
    <property type="entry name" value="HTHTETR"/>
</dbReference>
<evidence type="ECO:0000256" key="4">
    <source>
        <dbReference type="PROSITE-ProRule" id="PRU00335"/>
    </source>
</evidence>
<evidence type="ECO:0000313" key="9">
    <source>
        <dbReference type="Proteomes" id="UP000831759"/>
    </source>
</evidence>
<dbReference type="GO" id="GO:0003700">
    <property type="term" value="F:DNA-binding transcription factor activity"/>
    <property type="evidence" value="ECO:0007669"/>
    <property type="project" value="TreeGrafter"/>
</dbReference>
<dbReference type="PROSITE" id="PS50977">
    <property type="entry name" value="HTH_TETR_2"/>
    <property type="match status" value="1"/>
</dbReference>
<feature type="DNA-binding region" description="H-T-H motif" evidence="4">
    <location>
        <begin position="45"/>
        <end position="64"/>
    </location>
</feature>
<dbReference type="InterPro" id="IPR009057">
    <property type="entry name" value="Homeodomain-like_sf"/>
</dbReference>
<accession>A0A3G2HT45</accession>
<evidence type="ECO:0000313" key="8">
    <source>
        <dbReference type="Proteomes" id="UP000268070"/>
    </source>
</evidence>
<dbReference type="RefSeq" id="WP_108727911.1">
    <property type="nucleotide sequence ID" value="NZ_CP022390.1"/>
</dbReference>
<accession>A0A3R8ZPF1</accession>
<proteinExistence type="predicted"/>
<evidence type="ECO:0000259" key="5">
    <source>
        <dbReference type="PROSITE" id="PS50977"/>
    </source>
</evidence>
<evidence type="ECO:0000313" key="7">
    <source>
        <dbReference type="EMBL" id="UQN36980.1"/>
    </source>
</evidence>
<keyword evidence="9" id="KW-1185">Reference proteome</keyword>
<reference evidence="7 9" key="2">
    <citation type="journal article" date="2022" name="Int. J. Syst. Evol. Microbiol.">
        <title>Characterization of Alcaligenes aquatilis as a novel member of heterotrophic nitrifier-aerobic denitrifier and its performance in treating piggery wastewater.</title>
        <authorList>
            <person name="Cao X."/>
            <person name="Zhao B."/>
            <person name="Wu Y."/>
            <person name="Huang J."/>
            <person name="Wang H."/>
            <person name="Sun X."/>
            <person name="Li S."/>
        </authorList>
    </citation>
    <scope>NUCLEOTIDE SEQUENCE [LARGE SCALE GENOMIC DNA]</scope>
    <source>
        <strain evidence="7 9">AS1</strain>
    </source>
</reference>
<dbReference type="AlphaFoldDB" id="A0A3G2HT45"/>
<dbReference type="Proteomes" id="UP000831759">
    <property type="component" value="Chromosome"/>
</dbReference>
<dbReference type="InterPro" id="IPR001647">
    <property type="entry name" value="HTH_TetR"/>
</dbReference>
<dbReference type="EMBL" id="CP094619">
    <property type="protein sequence ID" value="UQN36980.1"/>
    <property type="molecule type" value="Genomic_DNA"/>
</dbReference>
<sequence length="227" mass="26058">MSDKELIERVAQAGALSEPNVHLTRADWLEAAIRLFMQEGVEAVRITRLAQVMAVTRGSFYWHFKDRDDLLDGLVGFWEQKNMRSTMLALENVDNLQDGMLSLFSTWLDVSRFEPGLDMAMRDWARRSERVRQAVARADKACMNALANFFQRMGLEQIEAQTRARTTYFCQIGYYLIGLQENLEDRMVYLNDTMKILGGQPLDPAKAKAFAERMYSVQKDNAKKVVG</sequence>
<dbReference type="KEGG" id="aaqu:D3M96_06575"/>
<dbReference type="EMBL" id="CP032153">
    <property type="protein sequence ID" value="AYN20224.1"/>
    <property type="molecule type" value="Genomic_DNA"/>
</dbReference>
<keyword evidence="1" id="KW-0805">Transcription regulation</keyword>
<protein>
    <submittedName>
        <fullName evidence="6">TetR family transcriptional regulator</fullName>
    </submittedName>
    <submittedName>
        <fullName evidence="7">TetR/AcrR family transcriptional regulator</fullName>
    </submittedName>
</protein>
<keyword evidence="2 4" id="KW-0238">DNA-binding</keyword>
<keyword evidence="3" id="KW-0804">Transcription</keyword>
<dbReference type="InterPro" id="IPR050109">
    <property type="entry name" value="HTH-type_TetR-like_transc_reg"/>
</dbReference>
<organism evidence="6 8">
    <name type="scientific">Alcaligenes aquatilis</name>
    <dbReference type="NCBI Taxonomy" id="323284"/>
    <lineage>
        <taxon>Bacteria</taxon>
        <taxon>Pseudomonadati</taxon>
        <taxon>Pseudomonadota</taxon>
        <taxon>Betaproteobacteria</taxon>
        <taxon>Burkholderiales</taxon>
        <taxon>Alcaligenaceae</taxon>
        <taxon>Alcaligenes</taxon>
    </lineage>
</organism>
<dbReference type="Proteomes" id="UP000268070">
    <property type="component" value="Chromosome"/>
</dbReference>
<dbReference type="GO" id="GO:0000976">
    <property type="term" value="F:transcription cis-regulatory region binding"/>
    <property type="evidence" value="ECO:0007669"/>
    <property type="project" value="TreeGrafter"/>
</dbReference>
<evidence type="ECO:0000256" key="3">
    <source>
        <dbReference type="ARBA" id="ARBA00023163"/>
    </source>
</evidence>
<dbReference type="GeneID" id="96868174"/>
<dbReference type="PANTHER" id="PTHR30055">
    <property type="entry name" value="HTH-TYPE TRANSCRIPTIONAL REGULATOR RUTR"/>
    <property type="match status" value="1"/>
</dbReference>
<evidence type="ECO:0000256" key="2">
    <source>
        <dbReference type="ARBA" id="ARBA00023125"/>
    </source>
</evidence>
<name>A0A3G2HT45_9BURK</name>
<dbReference type="PANTHER" id="PTHR30055:SF234">
    <property type="entry name" value="HTH-TYPE TRANSCRIPTIONAL REGULATOR BETI"/>
    <property type="match status" value="1"/>
</dbReference>
<reference evidence="6 8" key="1">
    <citation type="submission" date="2018-09" db="EMBL/GenBank/DDBJ databases">
        <title>Complete genome sequence of the hydrocarbonoclastic bacterium Alcaligenes aquatilis QD168, isolated from a crude-oil polluted marine sediment of Central Chile.</title>
        <authorList>
            <person name="Duran R.E."/>
            <person name="Barra B."/>
            <person name="Salva-Serra F."/>
            <person name="Mendez V."/>
            <person name="Moore E.R.B."/>
            <person name="Seeger M."/>
        </authorList>
    </citation>
    <scope>NUCLEOTIDE SEQUENCE [LARGE SCALE GENOMIC DNA]</scope>
    <source>
        <strain evidence="6 8">QD168</strain>
    </source>
</reference>
<gene>
    <name evidence="6" type="ORF">D3M96_06575</name>
    <name evidence="7" type="ORF">MTR80_04500</name>
</gene>
<dbReference type="Gene3D" id="1.10.357.10">
    <property type="entry name" value="Tetracycline Repressor, domain 2"/>
    <property type="match status" value="1"/>
</dbReference>
<dbReference type="OrthoDB" id="9809772at2"/>
<evidence type="ECO:0000256" key="1">
    <source>
        <dbReference type="ARBA" id="ARBA00023015"/>
    </source>
</evidence>